<protein>
    <submittedName>
        <fullName evidence="2">Uncharacterized protein</fullName>
    </submittedName>
</protein>
<keyword evidence="1" id="KW-1133">Transmembrane helix</keyword>
<dbReference type="KEGG" id="mag:amb2413"/>
<accession>Q2W4K8</accession>
<dbReference type="HOGENOM" id="CLU_3081517_0_0_5"/>
<dbReference type="OrthoDB" id="10006091at2"/>
<evidence type="ECO:0000313" key="2">
    <source>
        <dbReference type="EMBL" id="BAE51217.1"/>
    </source>
</evidence>
<feature type="transmembrane region" description="Helical" evidence="1">
    <location>
        <begin position="6"/>
        <end position="27"/>
    </location>
</feature>
<organism evidence="2 3">
    <name type="scientific">Paramagnetospirillum magneticum (strain ATCC 700264 / AMB-1)</name>
    <name type="common">Magnetospirillum magneticum</name>
    <dbReference type="NCBI Taxonomy" id="342108"/>
    <lineage>
        <taxon>Bacteria</taxon>
        <taxon>Pseudomonadati</taxon>
        <taxon>Pseudomonadota</taxon>
        <taxon>Alphaproteobacteria</taxon>
        <taxon>Rhodospirillales</taxon>
        <taxon>Magnetospirillaceae</taxon>
        <taxon>Paramagnetospirillum</taxon>
    </lineage>
</organism>
<proteinExistence type="predicted"/>
<sequence>MPEIIASMAQLIAPGALPAGAILYAWWKLDKRITVLEAQWEILWEHHKSKED</sequence>
<dbReference type="Proteomes" id="UP000007058">
    <property type="component" value="Chromosome"/>
</dbReference>
<keyword evidence="3" id="KW-1185">Reference proteome</keyword>
<reference evidence="2 3" key="1">
    <citation type="journal article" date="2005" name="DNA Res.">
        <title>Complete genome sequence of the facultative anaerobic magnetotactic bacterium Magnetospirillum sp. strain AMB-1.</title>
        <authorList>
            <person name="Matsunaga T."/>
            <person name="Okamura Y."/>
            <person name="Fukuda Y."/>
            <person name="Wahyudi A.T."/>
            <person name="Murase Y."/>
            <person name="Takeyama H."/>
        </authorList>
    </citation>
    <scope>NUCLEOTIDE SEQUENCE [LARGE SCALE GENOMIC DNA]</scope>
    <source>
        <strain evidence="3">ATCC 700264 / AMB-1</strain>
    </source>
</reference>
<dbReference type="EMBL" id="AP007255">
    <property type="protein sequence ID" value="BAE51217.1"/>
    <property type="molecule type" value="Genomic_DNA"/>
</dbReference>
<keyword evidence="1" id="KW-0472">Membrane</keyword>
<dbReference type="RefSeq" id="WP_011384809.1">
    <property type="nucleotide sequence ID" value="NC_007626.1"/>
</dbReference>
<keyword evidence="1" id="KW-0812">Transmembrane</keyword>
<dbReference type="AlphaFoldDB" id="Q2W4K8"/>
<name>Q2W4K8_PARM1</name>
<dbReference type="STRING" id="342108.amb2413"/>
<evidence type="ECO:0000313" key="3">
    <source>
        <dbReference type="Proteomes" id="UP000007058"/>
    </source>
</evidence>
<evidence type="ECO:0000256" key="1">
    <source>
        <dbReference type="SAM" id="Phobius"/>
    </source>
</evidence>
<gene>
    <name evidence="2" type="ordered locus">amb2413</name>
</gene>